<feature type="compositionally biased region" description="Basic and acidic residues" evidence="1">
    <location>
        <begin position="272"/>
        <end position="283"/>
    </location>
</feature>
<evidence type="ECO:0000313" key="2">
    <source>
        <dbReference type="EMBL" id="KAK3671899.1"/>
    </source>
</evidence>
<accession>A0AAE0TTF4</accession>
<dbReference type="AlphaFoldDB" id="A0AAE0TTF4"/>
<name>A0AAE0TTF4_9PEZI</name>
<feature type="compositionally biased region" description="Basic and acidic residues" evidence="1">
    <location>
        <begin position="246"/>
        <end position="263"/>
    </location>
</feature>
<feature type="region of interest" description="Disordered" evidence="1">
    <location>
        <begin position="385"/>
        <end position="409"/>
    </location>
</feature>
<feature type="compositionally biased region" description="Basic and acidic residues" evidence="1">
    <location>
        <begin position="303"/>
        <end position="324"/>
    </location>
</feature>
<sequence>MATDAAMADMDIDIDYGMDEDTARMLAEAEAMQSTNGIDTGEMNGVEEAAEDGEVEQNALVPKVHVRGVDDLSTRDVENFANEHFSYDLFKKVEWVNDSAVNLIYDTDAAAADALTALSAEERSDPLEERPAKRLTTHPNVVLVVRRAVESDVKVKNASLHSRYYLDNAIDPEDPHGNRSGKRRYGERGYRNRDYGNKRRRRDTEDDGYARRGSGGDAFDENMYDDNPASVEARKERSQSYTSADVGRKRARTGDELFPDKASGRLRNRSASPDRDGDGRYGFDDNQPQRQPARPRSRTPSRRVLDNREARELMTKELFPDKKSTNGMNGHGGAAMDLFPTHSSPPKTPRELFPSHKRQEARDIDSEYRRVETDLGGYSFDGTDECDTYSISDKRPRRQEKGDLFSRISGGPAIDKSYGRLDDRSDSDFSFKGAGRKDNGYNILGASGETQKQSSLPKELFPLKAGNGGSGKDLFAGKDLFDGRIKGRGSRRRAEDFA</sequence>
<evidence type="ECO:0000256" key="1">
    <source>
        <dbReference type="SAM" id="MobiDB-lite"/>
    </source>
</evidence>
<dbReference type="GO" id="GO:0000340">
    <property type="term" value="F:RNA 7-methylguanosine cap binding"/>
    <property type="evidence" value="ECO:0007669"/>
    <property type="project" value="InterPro"/>
</dbReference>
<dbReference type="EMBL" id="JAUTXT010000038">
    <property type="protein sequence ID" value="KAK3671899.1"/>
    <property type="molecule type" value="Genomic_DNA"/>
</dbReference>
<evidence type="ECO:0000313" key="3">
    <source>
        <dbReference type="Proteomes" id="UP001274830"/>
    </source>
</evidence>
<feature type="compositionally biased region" description="Basic and acidic residues" evidence="1">
    <location>
        <begin position="348"/>
        <end position="370"/>
    </location>
</feature>
<reference evidence="2" key="1">
    <citation type="submission" date="2023-07" db="EMBL/GenBank/DDBJ databases">
        <title>Black Yeasts Isolated from many extreme environments.</title>
        <authorList>
            <person name="Coleine C."/>
            <person name="Stajich J.E."/>
            <person name="Selbmann L."/>
        </authorList>
    </citation>
    <scope>NUCLEOTIDE SEQUENCE</scope>
    <source>
        <strain evidence="2">CCFEE 5485</strain>
    </source>
</reference>
<feature type="compositionally biased region" description="Basic and acidic residues" evidence="1">
    <location>
        <begin position="184"/>
        <end position="210"/>
    </location>
</feature>
<dbReference type="PANTHER" id="PTHR16291">
    <property type="entry name" value="NUCLEAR CAP-BINDING PROTEIN SUBUNIT 3"/>
    <property type="match status" value="1"/>
</dbReference>
<gene>
    <name evidence="2" type="ORF">LTR78_008265</name>
</gene>
<keyword evidence="3" id="KW-1185">Reference proteome</keyword>
<dbReference type="Proteomes" id="UP001274830">
    <property type="component" value="Unassembled WGS sequence"/>
</dbReference>
<dbReference type="Pfam" id="PF10309">
    <property type="entry name" value="NCBP3"/>
    <property type="match status" value="1"/>
</dbReference>
<dbReference type="PANTHER" id="PTHR16291:SF0">
    <property type="entry name" value="NUCLEAR CAP-BINDING PROTEIN SUBUNIT 3"/>
    <property type="match status" value="1"/>
</dbReference>
<feature type="region of interest" description="Disordered" evidence="1">
    <location>
        <begin position="168"/>
        <end position="370"/>
    </location>
</feature>
<organism evidence="2 3">
    <name type="scientific">Recurvomyces mirabilis</name>
    <dbReference type="NCBI Taxonomy" id="574656"/>
    <lineage>
        <taxon>Eukaryota</taxon>
        <taxon>Fungi</taxon>
        <taxon>Dikarya</taxon>
        <taxon>Ascomycota</taxon>
        <taxon>Pezizomycotina</taxon>
        <taxon>Dothideomycetes</taxon>
        <taxon>Dothideomycetidae</taxon>
        <taxon>Mycosphaerellales</taxon>
        <taxon>Teratosphaeriaceae</taxon>
        <taxon>Recurvomyces</taxon>
    </lineage>
</organism>
<proteinExistence type="predicted"/>
<dbReference type="InterPro" id="IPR019416">
    <property type="entry name" value="NCBP3"/>
</dbReference>
<comment type="caution">
    <text evidence="2">The sequence shown here is derived from an EMBL/GenBank/DDBJ whole genome shotgun (WGS) entry which is preliminary data.</text>
</comment>
<protein>
    <submittedName>
        <fullName evidence="2">Uncharacterized protein</fullName>
    </submittedName>
</protein>
<dbReference type="GO" id="GO:0005634">
    <property type="term" value="C:nucleus"/>
    <property type="evidence" value="ECO:0007669"/>
    <property type="project" value="TreeGrafter"/>
</dbReference>
<dbReference type="GO" id="GO:0003729">
    <property type="term" value="F:mRNA binding"/>
    <property type="evidence" value="ECO:0007669"/>
    <property type="project" value="InterPro"/>
</dbReference>